<keyword evidence="3" id="KW-1185">Reference proteome</keyword>
<feature type="region of interest" description="Disordered" evidence="1">
    <location>
        <begin position="33"/>
        <end position="78"/>
    </location>
</feature>
<dbReference type="RefSeq" id="WP_073786793.1">
    <property type="nucleotide sequence ID" value="NZ_LFBV01000002.1"/>
</dbReference>
<dbReference type="EMBL" id="LFBV01000002">
    <property type="protein sequence ID" value="OKH94810.1"/>
    <property type="molecule type" value="Genomic_DNA"/>
</dbReference>
<protein>
    <submittedName>
        <fullName evidence="2">Uncharacterized protein</fullName>
    </submittedName>
</protein>
<gene>
    <name evidence="2" type="ORF">AB852_11560</name>
</gene>
<proteinExistence type="predicted"/>
<comment type="caution">
    <text evidence="2">The sequence shown here is derived from an EMBL/GenBank/DDBJ whole genome shotgun (WGS) entry which is preliminary data.</text>
</comment>
<reference evidence="2 3" key="1">
    <citation type="submission" date="2015-06" db="EMBL/GenBank/DDBJ databases">
        <title>Cloning and characterization of the uncialamcin biosynthetic gene cluster.</title>
        <authorList>
            <person name="Yan X."/>
            <person name="Huang T."/>
            <person name="Ge H."/>
            <person name="Shen B."/>
        </authorList>
    </citation>
    <scope>NUCLEOTIDE SEQUENCE [LARGE SCALE GENOMIC DNA]</scope>
    <source>
        <strain evidence="2 3">DCA2648</strain>
    </source>
</reference>
<accession>A0A1Q4VAT0</accession>
<evidence type="ECO:0000313" key="2">
    <source>
        <dbReference type="EMBL" id="OKH94810.1"/>
    </source>
</evidence>
<dbReference type="Proteomes" id="UP000186455">
    <property type="component" value="Unassembled WGS sequence"/>
</dbReference>
<dbReference type="AlphaFoldDB" id="A0A1Q4VAT0"/>
<name>A0A1Q4VAT0_9ACTN</name>
<organism evidence="2 3">
    <name type="scientific">Streptomyces uncialis</name>
    <dbReference type="NCBI Taxonomy" id="1048205"/>
    <lineage>
        <taxon>Bacteria</taxon>
        <taxon>Bacillati</taxon>
        <taxon>Actinomycetota</taxon>
        <taxon>Actinomycetes</taxon>
        <taxon>Kitasatosporales</taxon>
        <taxon>Streptomycetaceae</taxon>
        <taxon>Streptomyces</taxon>
    </lineage>
</organism>
<evidence type="ECO:0000256" key="1">
    <source>
        <dbReference type="SAM" id="MobiDB-lite"/>
    </source>
</evidence>
<evidence type="ECO:0000313" key="3">
    <source>
        <dbReference type="Proteomes" id="UP000186455"/>
    </source>
</evidence>
<sequence>MAGAVGEGLGQPAVDRSGVVVAALDQDVAGGLRPGERRRVLPGSAQGRRQAGGSPATGSLGRPVAGNVGLARRLPWPG</sequence>